<dbReference type="PANTHER" id="PTHR43157:SF31">
    <property type="entry name" value="PHOSPHATIDYLINOSITOL-GLYCAN BIOSYNTHESIS CLASS F PROTEIN"/>
    <property type="match status" value="1"/>
</dbReference>
<sequence>MSFFARFVNSLVNFEGSSRDNGLGWSTTAEEVVSGLSLSGKNFIVTGANTGIGFETARVLAKAGASTVVLACRNLDMAKDAQRRLQSALKLDGVSEEAVEVMQCDLASLQSVKEFATAFNSLSRPLHCIVCNAGVMACPYTETSDGFEMQFGTNHLGHFLLVNELLPSLKAANGARVVVVASAAHRMSPVMFDDLKGKDTWYKGAGGAWKAYGQSKTANILFAYELNRRMREAGVPITANALHPGSIQTDLQRHIYSGAAGAVLKPVFGFLSAAVLKSIPQGAATSVFCAAREEAALEGLCGRYYSDCNVAKPMAHACDPDAARWLWELSERLVRGGTAAAAAE</sequence>
<dbReference type="GO" id="GO:0016491">
    <property type="term" value="F:oxidoreductase activity"/>
    <property type="evidence" value="ECO:0007669"/>
    <property type="project" value="UniProtKB-KW"/>
</dbReference>
<organism evidence="2">
    <name type="scientific">Tetraselmis sp. GSL018</name>
    <dbReference type="NCBI Taxonomy" id="582737"/>
    <lineage>
        <taxon>Eukaryota</taxon>
        <taxon>Viridiplantae</taxon>
        <taxon>Chlorophyta</taxon>
        <taxon>core chlorophytes</taxon>
        <taxon>Chlorodendrophyceae</taxon>
        <taxon>Chlorodendrales</taxon>
        <taxon>Chlorodendraceae</taxon>
        <taxon>Tetraselmis</taxon>
    </lineage>
</organism>
<dbReference type="EMBL" id="GBEZ01023157">
    <property type="protein sequence ID" value="JAC63712.1"/>
    <property type="molecule type" value="Transcribed_RNA"/>
</dbReference>
<dbReference type="PRINTS" id="PR00081">
    <property type="entry name" value="GDHRDH"/>
</dbReference>
<evidence type="ECO:0000313" key="2">
    <source>
        <dbReference type="EMBL" id="JAC63712.1"/>
    </source>
</evidence>
<keyword evidence="1" id="KW-0560">Oxidoreductase</keyword>
<dbReference type="InterPro" id="IPR002347">
    <property type="entry name" value="SDR_fam"/>
</dbReference>
<dbReference type="Gene3D" id="3.40.50.720">
    <property type="entry name" value="NAD(P)-binding Rossmann-like Domain"/>
    <property type="match status" value="1"/>
</dbReference>
<dbReference type="PANTHER" id="PTHR43157">
    <property type="entry name" value="PHOSPHATIDYLINOSITOL-GLYCAN BIOSYNTHESIS CLASS F PROTEIN-RELATED"/>
    <property type="match status" value="1"/>
</dbReference>
<protein>
    <submittedName>
        <fullName evidence="2">Short-chain dehydrogenase tic chloroplastic-like</fullName>
    </submittedName>
</protein>
<proteinExistence type="predicted"/>
<dbReference type="InterPro" id="IPR036291">
    <property type="entry name" value="NAD(P)-bd_dom_sf"/>
</dbReference>
<gene>
    <name evidence="2" type="ORF">TSPGSL018_19952</name>
</gene>
<accession>A0A061QST9</accession>
<evidence type="ECO:0000256" key="1">
    <source>
        <dbReference type="ARBA" id="ARBA00023002"/>
    </source>
</evidence>
<dbReference type="SUPFAM" id="SSF51735">
    <property type="entry name" value="NAD(P)-binding Rossmann-fold domains"/>
    <property type="match status" value="1"/>
</dbReference>
<dbReference type="AlphaFoldDB" id="A0A061QST9"/>
<dbReference type="CDD" id="cd05327">
    <property type="entry name" value="retinol-DH_like_SDR_c_like"/>
    <property type="match status" value="1"/>
</dbReference>
<dbReference type="Pfam" id="PF00106">
    <property type="entry name" value="adh_short"/>
    <property type="match status" value="1"/>
</dbReference>
<reference evidence="2" key="1">
    <citation type="submission" date="2014-05" db="EMBL/GenBank/DDBJ databases">
        <title>The transcriptome of the halophilic microalga Tetraselmis sp. GSL018 isolated from the Great Salt Lake, Utah.</title>
        <authorList>
            <person name="Jinkerson R.E."/>
            <person name="D'Adamo S."/>
            <person name="Posewitz M.C."/>
        </authorList>
    </citation>
    <scope>NUCLEOTIDE SEQUENCE</scope>
    <source>
        <strain evidence="2">GSL018</strain>
    </source>
</reference>
<name>A0A061QST9_9CHLO</name>